<feature type="compositionally biased region" description="Acidic residues" evidence="1">
    <location>
        <begin position="97"/>
        <end position="106"/>
    </location>
</feature>
<evidence type="ECO:0000313" key="4">
    <source>
        <dbReference type="Proteomes" id="UP000243797"/>
    </source>
</evidence>
<feature type="region of interest" description="Disordered" evidence="1">
    <location>
        <begin position="1"/>
        <end position="20"/>
    </location>
</feature>
<sequence>MAPSKTDDLSDLPPPTTINPYTVLNLDAKATESQIKTSYRRLALQHHPDKAGPENASSAKEKFQEVAFAYAVLSDPRRRARYDATGRTEETLSLGGGDDEDGDGDGEFNWSDFYRAQFEDVVSEESIAGFKKEYQGSEEERAAVLEAYTEGKGDMDVVFENVMCSEVEADEGRFREVIEEAIEKGEVEGYRRFTKESEKSRTGRRKRAREEAKEAEEMAEEMGVKEKLFGKKGKGTGSGEDGLKALIMQRQKGRQEGFLEALEAKYAPKGKKGKAKAKTDEPSEEMFERNRKKAGAGEKEETGRRSKRVKA</sequence>
<dbReference type="GO" id="GO:0005737">
    <property type="term" value="C:cytoplasm"/>
    <property type="evidence" value="ECO:0007669"/>
    <property type="project" value="TreeGrafter"/>
</dbReference>
<dbReference type="Pfam" id="PF00226">
    <property type="entry name" value="DnaJ"/>
    <property type="match status" value="1"/>
</dbReference>
<dbReference type="InterPro" id="IPR018253">
    <property type="entry name" value="DnaJ_domain_CS"/>
</dbReference>
<feature type="compositionally biased region" description="Basic and acidic residues" evidence="1">
    <location>
        <begin position="81"/>
        <end position="90"/>
    </location>
</feature>
<dbReference type="AlphaFoldDB" id="A0A2K1QZ37"/>
<accession>A0A2K1QZ37</accession>
<dbReference type="SMART" id="SM00271">
    <property type="entry name" value="DnaJ"/>
    <property type="match status" value="1"/>
</dbReference>
<organism evidence="3 4">
    <name type="scientific">Sphaceloma murrayae</name>
    <dbReference type="NCBI Taxonomy" id="2082308"/>
    <lineage>
        <taxon>Eukaryota</taxon>
        <taxon>Fungi</taxon>
        <taxon>Dikarya</taxon>
        <taxon>Ascomycota</taxon>
        <taxon>Pezizomycotina</taxon>
        <taxon>Dothideomycetes</taxon>
        <taxon>Dothideomycetidae</taxon>
        <taxon>Myriangiales</taxon>
        <taxon>Elsinoaceae</taxon>
        <taxon>Sphaceloma</taxon>
    </lineage>
</organism>
<evidence type="ECO:0000259" key="2">
    <source>
        <dbReference type="PROSITE" id="PS50076"/>
    </source>
</evidence>
<dbReference type="InterPro" id="IPR001623">
    <property type="entry name" value="DnaJ_domain"/>
</dbReference>
<comment type="caution">
    <text evidence="3">The sequence shown here is derived from an EMBL/GenBank/DDBJ whole genome shotgun (WGS) entry which is preliminary data.</text>
</comment>
<feature type="region of interest" description="Disordered" evidence="1">
    <location>
        <begin position="259"/>
        <end position="311"/>
    </location>
</feature>
<dbReference type="PANTHER" id="PTHR44144:SF1">
    <property type="entry name" value="DNAJ HOMOLOG SUBFAMILY C MEMBER 9"/>
    <property type="match status" value="1"/>
</dbReference>
<feature type="domain" description="J" evidence="2">
    <location>
        <begin position="19"/>
        <end position="86"/>
    </location>
</feature>
<feature type="region of interest" description="Disordered" evidence="1">
    <location>
        <begin position="193"/>
        <end position="242"/>
    </location>
</feature>
<feature type="region of interest" description="Disordered" evidence="1">
    <location>
        <begin position="81"/>
        <end position="108"/>
    </location>
</feature>
<dbReference type="InParanoid" id="A0A2K1QZ37"/>
<name>A0A2K1QZ37_9PEZI</name>
<dbReference type="FunFam" id="1.10.287.110:FF:000110">
    <property type="entry name" value="DnaJ domain protein (AFU_orthologue AFUA_2G13210)"/>
    <property type="match status" value="1"/>
</dbReference>
<dbReference type="Pfam" id="PF23302">
    <property type="entry name" value="HTH_DNAJC9"/>
    <property type="match status" value="1"/>
</dbReference>
<dbReference type="EMBL" id="NKHZ01000025">
    <property type="protein sequence ID" value="PNS20289.1"/>
    <property type="molecule type" value="Genomic_DNA"/>
</dbReference>
<dbReference type="GO" id="GO:0031072">
    <property type="term" value="F:heat shock protein binding"/>
    <property type="evidence" value="ECO:0007669"/>
    <property type="project" value="TreeGrafter"/>
</dbReference>
<proteinExistence type="predicted"/>
<gene>
    <name evidence="3" type="ORF">CAC42_5739</name>
</gene>
<dbReference type="SUPFAM" id="SSF46565">
    <property type="entry name" value="Chaperone J-domain"/>
    <property type="match status" value="1"/>
</dbReference>
<keyword evidence="4" id="KW-1185">Reference proteome</keyword>
<dbReference type="Gene3D" id="1.10.287.110">
    <property type="entry name" value="DnaJ domain"/>
    <property type="match status" value="1"/>
</dbReference>
<dbReference type="CDD" id="cd06257">
    <property type="entry name" value="DnaJ"/>
    <property type="match status" value="1"/>
</dbReference>
<feature type="compositionally biased region" description="Basic and acidic residues" evidence="1">
    <location>
        <begin position="208"/>
        <end position="229"/>
    </location>
</feature>
<dbReference type="InterPro" id="IPR052594">
    <property type="entry name" value="J_domain-containing_protein"/>
</dbReference>
<dbReference type="PROSITE" id="PS50076">
    <property type="entry name" value="DNAJ_2"/>
    <property type="match status" value="1"/>
</dbReference>
<dbReference type="PROSITE" id="PS00636">
    <property type="entry name" value="DNAJ_1"/>
    <property type="match status" value="1"/>
</dbReference>
<feature type="compositionally biased region" description="Basic and acidic residues" evidence="1">
    <location>
        <begin position="277"/>
        <end position="304"/>
    </location>
</feature>
<protein>
    <recommendedName>
        <fullName evidence="2">J domain-containing protein</fullName>
    </recommendedName>
</protein>
<evidence type="ECO:0000313" key="3">
    <source>
        <dbReference type="EMBL" id="PNS20289.1"/>
    </source>
</evidence>
<dbReference type="PRINTS" id="PR00625">
    <property type="entry name" value="JDOMAIN"/>
</dbReference>
<dbReference type="InterPro" id="IPR056453">
    <property type="entry name" value="HTH_DNAJC9"/>
</dbReference>
<dbReference type="PANTHER" id="PTHR44144">
    <property type="entry name" value="DNAJ HOMOLOG SUBFAMILY C MEMBER 9"/>
    <property type="match status" value="1"/>
</dbReference>
<evidence type="ECO:0000256" key="1">
    <source>
        <dbReference type="SAM" id="MobiDB-lite"/>
    </source>
</evidence>
<dbReference type="Proteomes" id="UP000243797">
    <property type="component" value="Unassembled WGS sequence"/>
</dbReference>
<dbReference type="OrthoDB" id="110024at2759"/>
<dbReference type="InterPro" id="IPR036869">
    <property type="entry name" value="J_dom_sf"/>
</dbReference>
<dbReference type="GO" id="GO:0005634">
    <property type="term" value="C:nucleus"/>
    <property type="evidence" value="ECO:0007669"/>
    <property type="project" value="TreeGrafter"/>
</dbReference>
<reference evidence="3 4" key="1">
    <citation type="submission" date="2017-06" db="EMBL/GenBank/DDBJ databases">
        <title>Draft genome sequence of a variant of Elsinoe murrayae.</title>
        <authorList>
            <person name="Cheng Q."/>
        </authorList>
    </citation>
    <scope>NUCLEOTIDE SEQUENCE [LARGE SCALE GENOMIC DNA]</scope>
    <source>
        <strain evidence="3 4">CQ-2017a</strain>
    </source>
</reference>